<dbReference type="Proteomes" id="UP000467841">
    <property type="component" value="Unassembled WGS sequence"/>
</dbReference>
<dbReference type="EMBL" id="CACVBM020001111">
    <property type="protein sequence ID" value="CAA7031785.1"/>
    <property type="molecule type" value="Genomic_DNA"/>
</dbReference>
<keyword evidence="3" id="KW-1185">Reference proteome</keyword>
<dbReference type="OrthoDB" id="1113249at2759"/>
<reference evidence="2" key="1">
    <citation type="submission" date="2020-01" db="EMBL/GenBank/DDBJ databases">
        <authorList>
            <person name="Mishra B."/>
        </authorList>
    </citation>
    <scope>NUCLEOTIDE SEQUENCE [LARGE SCALE GENOMIC DNA]</scope>
</reference>
<dbReference type="AlphaFoldDB" id="A0A6D2IRQ2"/>
<dbReference type="PANTHER" id="PTHR33116">
    <property type="entry name" value="REVERSE TRANSCRIPTASE ZINC-BINDING DOMAIN-CONTAINING PROTEIN-RELATED-RELATED"/>
    <property type="match status" value="1"/>
</dbReference>
<dbReference type="PANTHER" id="PTHR33116:SF76">
    <property type="entry name" value="DUF4283 DOMAIN-CONTAINING PROTEIN"/>
    <property type="match status" value="1"/>
</dbReference>
<dbReference type="InterPro" id="IPR026960">
    <property type="entry name" value="RVT-Znf"/>
</dbReference>
<dbReference type="InterPro" id="IPR036691">
    <property type="entry name" value="Endo/exonu/phosph_ase_sf"/>
</dbReference>
<dbReference type="Pfam" id="PF13966">
    <property type="entry name" value="zf-RVT"/>
    <property type="match status" value="1"/>
</dbReference>
<dbReference type="SUPFAM" id="SSF56219">
    <property type="entry name" value="DNase I-like"/>
    <property type="match status" value="1"/>
</dbReference>
<proteinExistence type="predicted"/>
<comment type="caution">
    <text evidence="2">The sequence shown here is derived from an EMBL/GenBank/DDBJ whole genome shotgun (WGS) entry which is preliminary data.</text>
</comment>
<name>A0A6D2IRQ2_9BRAS</name>
<evidence type="ECO:0000313" key="3">
    <source>
        <dbReference type="Proteomes" id="UP000467841"/>
    </source>
</evidence>
<sequence>MQEVPQKRMERRGNYWRELSIKNTPPKDASAALLAIGLNSQSRQDMAKAWIISQRPLFGAFTETHISISNSSRVLSAIPRGWRVSLVVYKETAQCVTCGIFLEAEQVSFTVSFVYAMNLRAERETLWSELVDIDINTPLANSPWAMVGDFNQILRGLLYSWSNRQDSSPVSKRIDHALTNDVWVTAFPDAFSELLEPLLDTVARESRFGLHPQCENPLITHLLFADDLLDFSEGSETSMEGIKEVLDQFKVLSGLDMNAAKSEVFFSGYSDSEAAALSSILEVKVGSFPTRYLELPLNSQRLSIAVLEPFLEKIRKKLHSYTVKFLSFAGKIKLVSSVFYGMVNFSSQVYMLPKEFYSKVDSLCSAFLWRNGTQSAVGARVAWKEVCKPKCEGGLGIRFLSEFEVVFRLKQAWNLFTKEDSLWIAWVRQHIFARKSFWVTNDAARFSKSIRSLLQIKPLLASFLRCRIQNGKSASFWWDAWTELGPLIDFIGTAGPRLFRLRSDAKVSEAVRNGSWNIPSARSERSEELQILLTGITPPLPDSGRDTYLWRLPGGSFSEVFSSKETWEQLRVASPRVNWFPTKDRLIRWGMTVSDVCPLCSVEQESHQHLFFSCTFSREVWLFFVSRIGNDNPPHNLTDVVDYLLHPPSTRNRHSQLILKLLFQQIVYAIWRERNARIFTTTTTPAVAIKRAVDRAIRDRLLMFPSTDSTSSLRRAIRDRLLMYQFAFGIKS</sequence>
<evidence type="ECO:0000259" key="1">
    <source>
        <dbReference type="Pfam" id="PF13966"/>
    </source>
</evidence>
<protein>
    <recommendedName>
        <fullName evidence="1">Reverse transcriptase zinc-binding domain-containing protein</fullName>
    </recommendedName>
</protein>
<accession>A0A6D2IRQ2</accession>
<feature type="domain" description="Reverse transcriptase zinc-binding" evidence="1">
    <location>
        <begin position="580"/>
        <end position="621"/>
    </location>
</feature>
<dbReference type="Gene3D" id="3.60.10.10">
    <property type="entry name" value="Endonuclease/exonuclease/phosphatase"/>
    <property type="match status" value="1"/>
</dbReference>
<gene>
    <name evidence="2" type="ORF">MERR_LOCUS19020</name>
</gene>
<organism evidence="2 3">
    <name type="scientific">Microthlaspi erraticum</name>
    <dbReference type="NCBI Taxonomy" id="1685480"/>
    <lineage>
        <taxon>Eukaryota</taxon>
        <taxon>Viridiplantae</taxon>
        <taxon>Streptophyta</taxon>
        <taxon>Embryophyta</taxon>
        <taxon>Tracheophyta</taxon>
        <taxon>Spermatophyta</taxon>
        <taxon>Magnoliopsida</taxon>
        <taxon>eudicotyledons</taxon>
        <taxon>Gunneridae</taxon>
        <taxon>Pentapetalae</taxon>
        <taxon>rosids</taxon>
        <taxon>malvids</taxon>
        <taxon>Brassicales</taxon>
        <taxon>Brassicaceae</taxon>
        <taxon>Coluteocarpeae</taxon>
        <taxon>Microthlaspi</taxon>
    </lineage>
</organism>
<evidence type="ECO:0000313" key="2">
    <source>
        <dbReference type="EMBL" id="CAA7031785.1"/>
    </source>
</evidence>